<dbReference type="EMBL" id="QFPP01000128">
    <property type="protein sequence ID" value="PZQ74467.1"/>
    <property type="molecule type" value="Genomic_DNA"/>
</dbReference>
<protein>
    <recommendedName>
        <fullName evidence="3">DUF2169 domain-containing protein</fullName>
    </recommendedName>
</protein>
<reference evidence="4 5" key="1">
    <citation type="submission" date="2017-08" db="EMBL/GenBank/DDBJ databases">
        <title>Infants hospitalized years apart are colonized by the same room-sourced microbial strains.</title>
        <authorList>
            <person name="Brooks B."/>
            <person name="Olm M.R."/>
            <person name="Firek B.A."/>
            <person name="Baker R."/>
            <person name="Thomas B.C."/>
            <person name="Morowitz M.J."/>
            <person name="Banfield J.F."/>
        </authorList>
    </citation>
    <scope>NUCLEOTIDE SEQUENCE [LARGE SCALE GENOMIC DNA]</scope>
    <source>
        <strain evidence="4">S2_005_003_R2_41</strain>
    </source>
</reference>
<feature type="domain" description="DUF2169" evidence="3">
    <location>
        <begin position="10"/>
        <end position="280"/>
    </location>
</feature>
<evidence type="ECO:0000313" key="4">
    <source>
        <dbReference type="EMBL" id="PZQ74467.1"/>
    </source>
</evidence>
<evidence type="ECO:0000256" key="2">
    <source>
        <dbReference type="SAM" id="MobiDB-lite"/>
    </source>
</evidence>
<dbReference type="Proteomes" id="UP000249135">
    <property type="component" value="Unassembled WGS sequence"/>
</dbReference>
<comment type="caution">
    <text evidence="4">The sequence shown here is derived from an EMBL/GenBank/DDBJ whole genome shotgun (WGS) entry which is preliminary data.</text>
</comment>
<organism evidence="4 5">
    <name type="scientific">Variovorax paradoxus</name>
    <dbReference type="NCBI Taxonomy" id="34073"/>
    <lineage>
        <taxon>Bacteria</taxon>
        <taxon>Pseudomonadati</taxon>
        <taxon>Pseudomonadota</taxon>
        <taxon>Betaproteobacteria</taxon>
        <taxon>Burkholderiales</taxon>
        <taxon>Comamonadaceae</taxon>
        <taxon>Variovorax</taxon>
    </lineage>
</organism>
<evidence type="ECO:0000313" key="5">
    <source>
        <dbReference type="Proteomes" id="UP000249135"/>
    </source>
</evidence>
<evidence type="ECO:0000259" key="3">
    <source>
        <dbReference type="Pfam" id="PF09937"/>
    </source>
</evidence>
<accession>A0A2W5RV08</accession>
<dbReference type="SUPFAM" id="SSF141571">
    <property type="entry name" value="Pentapeptide repeat-like"/>
    <property type="match status" value="3"/>
</dbReference>
<dbReference type="Pfam" id="PF00805">
    <property type="entry name" value="Pentapeptide"/>
    <property type="match status" value="5"/>
</dbReference>
<name>A0A2W5RV08_VARPD</name>
<evidence type="ECO:0000256" key="1">
    <source>
        <dbReference type="ARBA" id="ARBA00022737"/>
    </source>
</evidence>
<feature type="region of interest" description="Disordered" evidence="2">
    <location>
        <begin position="151"/>
        <end position="172"/>
    </location>
</feature>
<dbReference type="PANTHER" id="PTHR47485:SF1">
    <property type="entry name" value="THYLAKOID LUMENAL 17.4 KDA PROTEIN, CHLOROPLASTIC"/>
    <property type="match status" value="1"/>
</dbReference>
<dbReference type="AlphaFoldDB" id="A0A2W5RV08"/>
<dbReference type="InterPro" id="IPR001646">
    <property type="entry name" value="5peptide_repeat"/>
</dbReference>
<proteinExistence type="predicted"/>
<keyword evidence="1" id="KW-0677">Repeat</keyword>
<sequence length="873" mass="95369">MLTRCFEFRGRTSIGVSAMVMVDLGPQRRLWQEKDLWTFWATRPESQWPLEEGMPRVRSEYLVSAVAYPGERRVGCVAAVQVGALSKRLLVYGKRYWDGDRISPPAAFESLPLGWGETWGGPACADNPLGVGMAAGEDGLRWLPRIEDPQRPLASPRDIGRPVGFGPLDGTWPQRATKRGTYDERWLKEEFPAVASDADWTTFNTASEDQQQAEPFRGDEACTFEHLHPTQARLEGRLPGLRARAFVTHRTPGGDKFKELRLRLNTLWFFPDAQRAILVFQGMHEIAEDDGADIVHLLGALEDIDAPRPAEHYLAVRDKRLDREHGALETLRDEDLMPADLAVPLFDLAAQPNIALERGQRRARAEREAARAEVARWGMDPDDGHAPALDGPAIPEVKTLDDLIGLRKQLDRQRATLAAQAEKDKAAMLADVRKVFDAQGQDFGLIEREMAGLETRGPPKPFAQPLIRSFEDYIAQGRALGGDVRELEDMLADKPLMDSWHDGDRKQLMAYRGAAHYQAPVSRLVGKEAAALRQRLLSQRAAGGSCAGWDLTGADLSGLDLSGLDLQGALMESANLTGTLLPGARLCDAVLAHATLQSTVLAGAHLDRANLGAAQVVRCDFSGASLVGAVLQKARVQESRLHGARLDGIRLEDAKLVACDLSGVHSEAMLVFLRHDLRGCSFAGARLAQSTFVECDLTGADFSDAVLTKSAFVTVRAAGASFRGLRIESGCFAQGCVLDACDFGGAVLPNISFRGAQLAGARFVGAQLSGSDFSDCELSGADFEQARLPGSRFVRARLHDARMASCNLMNAVLQHARLSRTDFSRANLFQSDFARVRIEQHGPGFDTALTTRMRTYPRHRAVPGPAEAAHGQG</sequence>
<dbReference type="PANTHER" id="PTHR47485">
    <property type="entry name" value="THYLAKOID LUMENAL 17.4 KDA PROTEIN, CHLOROPLASTIC"/>
    <property type="match status" value="1"/>
</dbReference>
<dbReference type="Gene3D" id="2.160.20.80">
    <property type="entry name" value="E3 ubiquitin-protein ligase SopA"/>
    <property type="match status" value="3"/>
</dbReference>
<dbReference type="InterPro" id="IPR018683">
    <property type="entry name" value="DUF2169"/>
</dbReference>
<dbReference type="Pfam" id="PF09937">
    <property type="entry name" value="DUF2169"/>
    <property type="match status" value="1"/>
</dbReference>
<gene>
    <name evidence="4" type="ORF">DI563_12210</name>
</gene>